<evidence type="ECO:0000256" key="1">
    <source>
        <dbReference type="ARBA" id="ARBA00011764"/>
    </source>
</evidence>
<dbReference type="AlphaFoldDB" id="A0A9D4SPX9"/>
<dbReference type="EMBL" id="JABSTV010001254">
    <property type="protein sequence ID" value="KAH7939713.1"/>
    <property type="molecule type" value="Genomic_DNA"/>
</dbReference>
<protein>
    <recommendedName>
        <fullName evidence="2">Regulatory protein zeste</fullName>
    </recommendedName>
</protein>
<evidence type="ECO:0000313" key="7">
    <source>
        <dbReference type="EMBL" id="KAH7939713.1"/>
    </source>
</evidence>
<proteinExistence type="predicted"/>
<dbReference type="Proteomes" id="UP000821837">
    <property type="component" value="Chromosome 8"/>
</dbReference>
<feature type="coiled-coil region" evidence="4">
    <location>
        <begin position="262"/>
        <end position="325"/>
    </location>
</feature>
<evidence type="ECO:0000256" key="3">
    <source>
        <dbReference type="ARBA" id="ARBA00025466"/>
    </source>
</evidence>
<dbReference type="VEuPathDB" id="VectorBase:RSAN_048541"/>
<dbReference type="InterPro" id="IPR028002">
    <property type="entry name" value="Myb_DNA-bind_5"/>
</dbReference>
<sequence length="328" mass="36827">MSASNDHDVMRDGGKTTAPRFVYTAEERELLRNLVMRHRSVIENKRTDNVSKRAKDIGWEKITEEYNSQPGIRRVTVSKLRKLWDNEKTKWKKMQSEQRRNLGWSIDLPANEPVVGAAASHMATRLPNPYDSDGAHIGQPVLSLPPARIFESMVTGSEDTMEELLDMSFEPILPATEGAASAVLHASPPSMTDPPASSTVPAEGSNVPRTAPTAAPQGSGNALSGADAHLPSRSARSRTAAVERVLAPEVAARMEAIKNDERRKAELHAVELRLRRQQLSQQRQLHSMRMKQEQELHKIQVRLLEQQLEQQKSRFEMECQKQQQHAEK</sequence>
<evidence type="ECO:0000313" key="8">
    <source>
        <dbReference type="Proteomes" id="UP000821837"/>
    </source>
</evidence>
<evidence type="ECO:0000256" key="5">
    <source>
        <dbReference type="SAM" id="MobiDB-lite"/>
    </source>
</evidence>
<accession>A0A9D4SPX9</accession>
<name>A0A9D4SPX9_RHISA</name>
<keyword evidence="8" id="KW-1185">Reference proteome</keyword>
<feature type="region of interest" description="Disordered" evidence="5">
    <location>
        <begin position="185"/>
        <end position="240"/>
    </location>
</feature>
<gene>
    <name evidence="7" type="ORF">HPB52_016304</name>
</gene>
<evidence type="ECO:0000256" key="4">
    <source>
        <dbReference type="SAM" id="Coils"/>
    </source>
</evidence>
<comment type="subunit">
    <text evidence="1">Self-associates forming complexes of several hundred monomers.</text>
</comment>
<evidence type="ECO:0000259" key="6">
    <source>
        <dbReference type="Pfam" id="PF13873"/>
    </source>
</evidence>
<reference evidence="7" key="2">
    <citation type="submission" date="2021-09" db="EMBL/GenBank/DDBJ databases">
        <authorList>
            <person name="Jia N."/>
            <person name="Wang J."/>
            <person name="Shi W."/>
            <person name="Du L."/>
            <person name="Sun Y."/>
            <person name="Zhan W."/>
            <person name="Jiang J."/>
            <person name="Wang Q."/>
            <person name="Zhang B."/>
            <person name="Ji P."/>
            <person name="Sakyi L.B."/>
            <person name="Cui X."/>
            <person name="Yuan T."/>
            <person name="Jiang B."/>
            <person name="Yang W."/>
            <person name="Lam T.T.-Y."/>
            <person name="Chang Q."/>
            <person name="Ding S."/>
            <person name="Wang X."/>
            <person name="Zhu J."/>
            <person name="Ruan X."/>
            <person name="Zhao L."/>
            <person name="Wei J."/>
            <person name="Que T."/>
            <person name="Du C."/>
            <person name="Cheng J."/>
            <person name="Dai P."/>
            <person name="Han X."/>
            <person name="Huang E."/>
            <person name="Gao Y."/>
            <person name="Liu J."/>
            <person name="Shao H."/>
            <person name="Ye R."/>
            <person name="Li L."/>
            <person name="Wei W."/>
            <person name="Wang X."/>
            <person name="Wang C."/>
            <person name="Huo Q."/>
            <person name="Li W."/>
            <person name="Guo W."/>
            <person name="Chen H."/>
            <person name="Chen S."/>
            <person name="Zhou L."/>
            <person name="Zhou L."/>
            <person name="Ni X."/>
            <person name="Tian J."/>
            <person name="Zhou Y."/>
            <person name="Sheng Y."/>
            <person name="Liu T."/>
            <person name="Pan Y."/>
            <person name="Xia L."/>
            <person name="Li J."/>
            <person name="Zhao F."/>
            <person name="Cao W."/>
        </authorList>
    </citation>
    <scope>NUCLEOTIDE SEQUENCE</scope>
    <source>
        <strain evidence="7">Rsan-2018</strain>
        <tissue evidence="7">Larvae</tissue>
    </source>
</reference>
<comment type="function">
    <text evidence="3">Involved in transvection phenomena (= synapsis-dependent gene expression), where the synaptic pairing of chromosomes carrying genes with which zeste interacts influences the expression of these genes. Zeste binds to DNA and stimulates transcription from a nearby promoter.</text>
</comment>
<dbReference type="Pfam" id="PF13873">
    <property type="entry name" value="Myb_DNA-bind_5"/>
    <property type="match status" value="1"/>
</dbReference>
<comment type="caution">
    <text evidence="7">The sequence shown here is derived from an EMBL/GenBank/DDBJ whole genome shotgun (WGS) entry which is preliminary data.</text>
</comment>
<organism evidence="7 8">
    <name type="scientific">Rhipicephalus sanguineus</name>
    <name type="common">Brown dog tick</name>
    <name type="synonym">Ixodes sanguineus</name>
    <dbReference type="NCBI Taxonomy" id="34632"/>
    <lineage>
        <taxon>Eukaryota</taxon>
        <taxon>Metazoa</taxon>
        <taxon>Ecdysozoa</taxon>
        <taxon>Arthropoda</taxon>
        <taxon>Chelicerata</taxon>
        <taxon>Arachnida</taxon>
        <taxon>Acari</taxon>
        <taxon>Parasitiformes</taxon>
        <taxon>Ixodida</taxon>
        <taxon>Ixodoidea</taxon>
        <taxon>Ixodidae</taxon>
        <taxon>Rhipicephalinae</taxon>
        <taxon>Rhipicephalus</taxon>
        <taxon>Rhipicephalus</taxon>
    </lineage>
</organism>
<keyword evidence="4" id="KW-0175">Coiled coil</keyword>
<feature type="domain" description="Myb/SANT-like DNA-binding" evidence="6">
    <location>
        <begin position="24"/>
        <end position="93"/>
    </location>
</feature>
<evidence type="ECO:0000256" key="2">
    <source>
        <dbReference type="ARBA" id="ARBA00016807"/>
    </source>
</evidence>
<reference evidence="7" key="1">
    <citation type="journal article" date="2020" name="Cell">
        <title>Large-Scale Comparative Analyses of Tick Genomes Elucidate Their Genetic Diversity and Vector Capacities.</title>
        <authorList>
            <consortium name="Tick Genome and Microbiome Consortium (TIGMIC)"/>
            <person name="Jia N."/>
            <person name="Wang J."/>
            <person name="Shi W."/>
            <person name="Du L."/>
            <person name="Sun Y."/>
            <person name="Zhan W."/>
            <person name="Jiang J.F."/>
            <person name="Wang Q."/>
            <person name="Zhang B."/>
            <person name="Ji P."/>
            <person name="Bell-Sakyi L."/>
            <person name="Cui X.M."/>
            <person name="Yuan T.T."/>
            <person name="Jiang B.G."/>
            <person name="Yang W.F."/>
            <person name="Lam T.T."/>
            <person name="Chang Q.C."/>
            <person name="Ding S.J."/>
            <person name="Wang X.J."/>
            <person name="Zhu J.G."/>
            <person name="Ruan X.D."/>
            <person name="Zhao L."/>
            <person name="Wei J.T."/>
            <person name="Ye R.Z."/>
            <person name="Que T.C."/>
            <person name="Du C.H."/>
            <person name="Zhou Y.H."/>
            <person name="Cheng J.X."/>
            <person name="Dai P.F."/>
            <person name="Guo W.B."/>
            <person name="Han X.H."/>
            <person name="Huang E.J."/>
            <person name="Li L.F."/>
            <person name="Wei W."/>
            <person name="Gao Y.C."/>
            <person name="Liu J.Z."/>
            <person name="Shao H.Z."/>
            <person name="Wang X."/>
            <person name="Wang C.C."/>
            <person name="Yang T.C."/>
            <person name="Huo Q.B."/>
            <person name="Li W."/>
            <person name="Chen H.Y."/>
            <person name="Chen S.E."/>
            <person name="Zhou L.G."/>
            <person name="Ni X.B."/>
            <person name="Tian J.H."/>
            <person name="Sheng Y."/>
            <person name="Liu T."/>
            <person name="Pan Y.S."/>
            <person name="Xia L.Y."/>
            <person name="Li J."/>
            <person name="Zhao F."/>
            <person name="Cao W.C."/>
        </authorList>
    </citation>
    <scope>NUCLEOTIDE SEQUENCE</scope>
    <source>
        <strain evidence="7">Rsan-2018</strain>
    </source>
</reference>